<proteinExistence type="predicted"/>
<dbReference type="InterPro" id="IPR003593">
    <property type="entry name" value="AAA+_ATPase"/>
</dbReference>
<feature type="domain" description="Sigma-54 factor interaction" evidence="6">
    <location>
        <begin position="146"/>
        <end position="375"/>
    </location>
</feature>
<evidence type="ECO:0000256" key="2">
    <source>
        <dbReference type="ARBA" id="ARBA00022840"/>
    </source>
</evidence>
<dbReference type="InterPro" id="IPR058031">
    <property type="entry name" value="AAA_lid_NorR"/>
</dbReference>
<dbReference type="Pfam" id="PF20161">
    <property type="entry name" value="VpsR"/>
    <property type="match status" value="1"/>
</dbReference>
<dbReference type="InterPro" id="IPR025944">
    <property type="entry name" value="Sigma_54_int_dom_CS"/>
</dbReference>
<dbReference type="PANTHER" id="PTHR32071">
    <property type="entry name" value="TRANSCRIPTIONAL REGULATORY PROTEIN"/>
    <property type="match status" value="1"/>
</dbReference>
<dbReference type="Pfam" id="PF00158">
    <property type="entry name" value="Sigma54_activat"/>
    <property type="match status" value="1"/>
</dbReference>
<keyword evidence="1" id="KW-0547">Nucleotide-binding</keyword>
<dbReference type="InterPro" id="IPR002078">
    <property type="entry name" value="Sigma_54_int"/>
</dbReference>
<evidence type="ECO:0000256" key="3">
    <source>
        <dbReference type="ARBA" id="ARBA00023015"/>
    </source>
</evidence>
<dbReference type="KEGG" id="ppha:BVH74_13900"/>
<dbReference type="SUPFAM" id="SSF52540">
    <property type="entry name" value="P-loop containing nucleoside triphosphate hydrolases"/>
    <property type="match status" value="1"/>
</dbReference>
<dbReference type="AlphaFoldDB" id="A0A1V0B772"/>
<evidence type="ECO:0000256" key="4">
    <source>
        <dbReference type="ARBA" id="ARBA00023125"/>
    </source>
</evidence>
<gene>
    <name evidence="7" type="ORF">BVH74_13900</name>
</gene>
<evidence type="ECO:0000256" key="5">
    <source>
        <dbReference type="ARBA" id="ARBA00023163"/>
    </source>
</evidence>
<keyword evidence="5" id="KW-0804">Transcription</keyword>
<dbReference type="Pfam" id="PF25601">
    <property type="entry name" value="AAA_lid_14"/>
    <property type="match status" value="1"/>
</dbReference>
<dbReference type="Gene3D" id="1.10.8.60">
    <property type="match status" value="1"/>
</dbReference>
<keyword evidence="3" id="KW-0805">Transcription regulation</keyword>
<organism evidence="7 8">
    <name type="scientific">Halopseudomonas phragmitis</name>
    <dbReference type="NCBI Taxonomy" id="1931241"/>
    <lineage>
        <taxon>Bacteria</taxon>
        <taxon>Pseudomonadati</taxon>
        <taxon>Pseudomonadota</taxon>
        <taxon>Gammaproteobacteria</taxon>
        <taxon>Pseudomonadales</taxon>
        <taxon>Pseudomonadaceae</taxon>
        <taxon>Halopseudomonas</taxon>
    </lineage>
</organism>
<dbReference type="CDD" id="cd00009">
    <property type="entry name" value="AAA"/>
    <property type="match status" value="1"/>
</dbReference>
<dbReference type="RefSeq" id="WP_080050650.1">
    <property type="nucleotide sequence ID" value="NZ_CP020100.1"/>
</dbReference>
<dbReference type="PROSITE" id="PS00688">
    <property type="entry name" value="SIGMA54_INTERACT_3"/>
    <property type="match status" value="1"/>
</dbReference>
<dbReference type="GO" id="GO:0005524">
    <property type="term" value="F:ATP binding"/>
    <property type="evidence" value="ECO:0007669"/>
    <property type="project" value="UniProtKB-KW"/>
</dbReference>
<dbReference type="FunFam" id="3.40.50.300:FF:000006">
    <property type="entry name" value="DNA-binding transcriptional regulator NtrC"/>
    <property type="match status" value="1"/>
</dbReference>
<dbReference type="InterPro" id="IPR025662">
    <property type="entry name" value="Sigma_54_int_dom_ATP-bd_1"/>
</dbReference>
<dbReference type="InterPro" id="IPR027417">
    <property type="entry name" value="P-loop_NTPase"/>
</dbReference>
<dbReference type="SUPFAM" id="SSF46689">
    <property type="entry name" value="Homeodomain-like"/>
    <property type="match status" value="1"/>
</dbReference>
<dbReference type="STRING" id="1931241.BVH74_13900"/>
<dbReference type="InterPro" id="IPR045343">
    <property type="entry name" value="VpsR"/>
</dbReference>
<keyword evidence="8" id="KW-1185">Reference proteome</keyword>
<dbReference type="GO" id="GO:0006355">
    <property type="term" value="P:regulation of DNA-templated transcription"/>
    <property type="evidence" value="ECO:0007669"/>
    <property type="project" value="InterPro"/>
</dbReference>
<sequence>MENTQGLAQLIPGLKYSRRLLLVDPCQECRTLIPRMEASGWSITTCELAEVPAQGFDVGLIRLHDAHLKRAEPLKALLGRAGTEWLAAVRPESMQCPSFSNFVGEWFFDYHTLPFEPERVCVALGRAYGMARLRKRPTPINAGYQIIGDSKLTRQLNGLIGKLAPTDSPVLIRGDSGTGKELVARALHWRSRRASGPFVPVNCGAIAEHLIQSEMFGHEKGAFTGAHQRKIGRIEQANGGTLFLDEIGDLPLELQANLLRFLQEKQIERVGSSKPINVDVRVLAATHIDLEQAIEQGRFREDLYYRLNVLQVQTARLNERREDIPPLAHHFAELYAIEVGRRPRRFSEDAMQAMIDYDWPGNVRELANRVRRGMALAEGRLIQAFDLGLEQAPSHRSRIDTLNDYILRAEAHALSDALSLFPNNASRAAAALGVSRPTFYRLLHKHHLR</sequence>
<dbReference type="GO" id="GO:0003677">
    <property type="term" value="F:DNA binding"/>
    <property type="evidence" value="ECO:0007669"/>
    <property type="project" value="UniProtKB-KW"/>
</dbReference>
<dbReference type="InterPro" id="IPR009057">
    <property type="entry name" value="Homeodomain-like_sf"/>
</dbReference>
<keyword evidence="2" id="KW-0067">ATP-binding</keyword>
<dbReference type="PANTHER" id="PTHR32071:SF120">
    <property type="entry name" value="TRANSCRIPTIONAL REGULATOR-RELATED"/>
    <property type="match status" value="1"/>
</dbReference>
<protein>
    <submittedName>
        <fullName evidence="7">Fis family transcriptional regulator</fullName>
    </submittedName>
</protein>
<reference evidence="7 8" key="1">
    <citation type="submission" date="2017-03" db="EMBL/GenBank/DDBJ databases">
        <title>Complete genome sequence of the novel DNRA strain Pseudomonas sp. S-6-2 isolated from Chinese polluted river sediment. Journal of Biotechnology.</title>
        <authorList>
            <person name="Li J."/>
            <person name="Xiang F."/>
            <person name="Wang L."/>
            <person name="Xi L."/>
            <person name="Liu J."/>
        </authorList>
    </citation>
    <scope>NUCLEOTIDE SEQUENCE [LARGE SCALE GENOMIC DNA]</scope>
    <source>
        <strain evidence="7 8">S-6-2</strain>
    </source>
</reference>
<dbReference type="EMBL" id="CP020100">
    <property type="protein sequence ID" value="AQZ95775.1"/>
    <property type="molecule type" value="Genomic_DNA"/>
</dbReference>
<dbReference type="Proteomes" id="UP000243488">
    <property type="component" value="Chromosome"/>
</dbReference>
<evidence type="ECO:0000313" key="8">
    <source>
        <dbReference type="Proteomes" id="UP000243488"/>
    </source>
</evidence>
<name>A0A1V0B772_9GAMM</name>
<accession>A0A1V0B772</accession>
<dbReference type="Gene3D" id="1.10.10.60">
    <property type="entry name" value="Homeodomain-like"/>
    <property type="match status" value="1"/>
</dbReference>
<evidence type="ECO:0000313" key="7">
    <source>
        <dbReference type="EMBL" id="AQZ95775.1"/>
    </source>
</evidence>
<dbReference type="Gene3D" id="3.40.50.300">
    <property type="entry name" value="P-loop containing nucleotide triphosphate hydrolases"/>
    <property type="match status" value="1"/>
</dbReference>
<keyword evidence="4" id="KW-0238">DNA-binding</keyword>
<dbReference type="PROSITE" id="PS50045">
    <property type="entry name" value="SIGMA54_INTERACT_4"/>
    <property type="match status" value="1"/>
</dbReference>
<evidence type="ECO:0000256" key="1">
    <source>
        <dbReference type="ARBA" id="ARBA00022741"/>
    </source>
</evidence>
<dbReference type="InterPro" id="IPR025943">
    <property type="entry name" value="Sigma_54_int_dom_ATP-bd_2"/>
</dbReference>
<dbReference type="PROSITE" id="PS00676">
    <property type="entry name" value="SIGMA54_INTERACT_2"/>
    <property type="match status" value="1"/>
</dbReference>
<dbReference type="SMART" id="SM00382">
    <property type="entry name" value="AAA"/>
    <property type="match status" value="1"/>
</dbReference>
<evidence type="ECO:0000259" key="6">
    <source>
        <dbReference type="PROSITE" id="PS50045"/>
    </source>
</evidence>
<dbReference type="PROSITE" id="PS00675">
    <property type="entry name" value="SIGMA54_INTERACT_1"/>
    <property type="match status" value="1"/>
</dbReference>